<evidence type="ECO:0008006" key="8">
    <source>
        <dbReference type="Google" id="ProtNLM"/>
    </source>
</evidence>
<feature type="compositionally biased region" description="Basic and acidic residues" evidence="2">
    <location>
        <begin position="1521"/>
        <end position="1541"/>
    </location>
</feature>
<keyword evidence="1" id="KW-0863">Zinc-finger</keyword>
<organism evidence="6 7">
    <name type="scientific">Populus alba x Populus x berolinensis</name>
    <dbReference type="NCBI Taxonomy" id="444605"/>
    <lineage>
        <taxon>Eukaryota</taxon>
        <taxon>Viridiplantae</taxon>
        <taxon>Streptophyta</taxon>
        <taxon>Embryophyta</taxon>
        <taxon>Tracheophyta</taxon>
        <taxon>Spermatophyta</taxon>
        <taxon>Magnoliopsida</taxon>
        <taxon>eudicotyledons</taxon>
        <taxon>Gunneridae</taxon>
        <taxon>Pentapetalae</taxon>
        <taxon>rosids</taxon>
        <taxon>fabids</taxon>
        <taxon>Malpighiales</taxon>
        <taxon>Salicaceae</taxon>
        <taxon>Saliceae</taxon>
        <taxon>Populus</taxon>
    </lineage>
</organism>
<dbReference type="GO" id="GO:0003677">
    <property type="term" value="F:DNA binding"/>
    <property type="evidence" value="ECO:0007669"/>
    <property type="project" value="InterPro"/>
</dbReference>
<evidence type="ECO:0000259" key="4">
    <source>
        <dbReference type="PROSITE" id="PS50157"/>
    </source>
</evidence>
<dbReference type="PROSITE" id="PS50157">
    <property type="entry name" value="ZINC_FINGER_C2H2_2"/>
    <property type="match status" value="2"/>
</dbReference>
<keyword evidence="3" id="KW-1133">Transmembrane helix</keyword>
<dbReference type="PRINTS" id="PR00929">
    <property type="entry name" value="ATHOOK"/>
</dbReference>
<dbReference type="InterPro" id="IPR037472">
    <property type="entry name" value="MBD8"/>
</dbReference>
<name>A0AAD6QWY2_9ROSI</name>
<dbReference type="PROSITE" id="PS00028">
    <property type="entry name" value="ZINC_FINGER_C2H2_1"/>
    <property type="match status" value="2"/>
</dbReference>
<dbReference type="InterPro" id="IPR013766">
    <property type="entry name" value="Thioredoxin_domain"/>
</dbReference>
<keyword evidence="3" id="KW-0472">Membrane</keyword>
<dbReference type="Proteomes" id="UP001164929">
    <property type="component" value="Chromosome 5"/>
</dbReference>
<dbReference type="GO" id="GO:0008270">
    <property type="term" value="F:zinc ion binding"/>
    <property type="evidence" value="ECO:0007669"/>
    <property type="project" value="UniProtKB-KW"/>
</dbReference>
<feature type="region of interest" description="Disordered" evidence="2">
    <location>
        <begin position="1388"/>
        <end position="1411"/>
    </location>
</feature>
<dbReference type="InterPro" id="IPR013087">
    <property type="entry name" value="Znf_C2H2_type"/>
</dbReference>
<comment type="caution">
    <text evidence="6">The sequence shown here is derived from an EMBL/GenBank/DDBJ whole genome shotgun (WGS) entry which is preliminary data.</text>
</comment>
<dbReference type="PROSITE" id="PS51352">
    <property type="entry name" value="THIOREDOXIN_2"/>
    <property type="match status" value="1"/>
</dbReference>
<keyword evidence="3" id="KW-0812">Transmembrane</keyword>
<evidence type="ECO:0000256" key="1">
    <source>
        <dbReference type="PROSITE-ProRule" id="PRU00042"/>
    </source>
</evidence>
<evidence type="ECO:0000313" key="6">
    <source>
        <dbReference type="EMBL" id="KAJ6997685.1"/>
    </source>
</evidence>
<dbReference type="SMART" id="SM00384">
    <property type="entry name" value="AT_hook"/>
    <property type="match status" value="5"/>
</dbReference>
<feature type="domain" description="Thioredoxin" evidence="5">
    <location>
        <begin position="1801"/>
        <end position="1923"/>
    </location>
</feature>
<evidence type="ECO:0000259" key="5">
    <source>
        <dbReference type="PROSITE" id="PS51352"/>
    </source>
</evidence>
<dbReference type="Pfam" id="PF02178">
    <property type="entry name" value="AT_hook"/>
    <property type="match status" value="5"/>
</dbReference>
<dbReference type="SUPFAM" id="SSF52833">
    <property type="entry name" value="Thioredoxin-like"/>
    <property type="match status" value="1"/>
</dbReference>
<protein>
    <recommendedName>
        <fullName evidence="8">Thioredoxin domain-containing protein</fullName>
    </recommendedName>
</protein>
<feature type="transmembrane region" description="Helical" evidence="3">
    <location>
        <begin position="1971"/>
        <end position="1997"/>
    </location>
</feature>
<evidence type="ECO:0000256" key="3">
    <source>
        <dbReference type="SAM" id="Phobius"/>
    </source>
</evidence>
<feature type="domain" description="C2H2-type" evidence="4">
    <location>
        <begin position="871"/>
        <end position="899"/>
    </location>
</feature>
<keyword evidence="1" id="KW-0479">Metal-binding</keyword>
<feature type="region of interest" description="Disordered" evidence="2">
    <location>
        <begin position="506"/>
        <end position="527"/>
    </location>
</feature>
<sequence>MATATVDSSVCNYQNQVHTESLLLIDLRHLSQPELLSLSFCSSSSLHRLQTDIADVSTPKIDRSVFNESAGSRKQTFSRLRLAPRNNNASSSSNSTPVVPFQITERHPLDEENSQILYLLKSLFGSDSHFIENNENNHNLVSVPVIYNEYMRLPCTNNAELQTVGFSQGGVKSLEENHLISTRIAESSSKKRKRGRPRKNENVDFGNNELVEREKIENKTIAVVCDDVEVQNKKKEEMEMVSKDGVVVDFVALGNMEDLYGEELRRRTEGMLGFSQGGVKSLEVNHLISTPIAESSSKKGKRGRPRKNEHVDFGYNELVERKKIENKTIAVVCDDVEVQNKKKEEMEMVSKNGVVVDFAALGNMEDPYGEELRRRTEGMLGFSQGGVKSLEVNHLISTPIAESSSKKRKRGRPRKNENVDFGNNELVERETIENKTITVVCDDVEVQNKKKEEMEMVSKNGVVVDFAALGNMEDPYGEELRRRTEGMLGFSQGGVKSLEVNHLISTPIAESSSKKRKRGRPRKNENVDFGNNELVERKKIENKTIAVVCDDVEVQNKKKEEMEMVSKNGVVVDFAALGNMEDPYGEELRRRTEGMLGFSQGGVKSLEVNHLISTPIAESSSKKRKRGRPRKNENVDFGNNELVERNKIENKTIAVACDNVEVQNKKKEEMEMVSKNGVVVDFMALGNMEDPYGEELRRRTEGMQLKAEFLGFLEGFEGEWGSTRKKRRIVDASLFGDALPIGWKLSICVKKQAGRVWLACTRYISHPLIVEDVYFDSILNSPNGLQFVSCKEVSSYLLSFSGLHDVRQLNYDHMDGRIKLTDKIAPSISADQTCKDGKNENDSVSYKALPVTSTSTETGGCLREIQTGMNYECHKCTLTFDEQDDLLQHLLSSHQRSPKQLKCGTSTNEEVIIKNGKYECQFCLKLFEERHHFNGHLGNHIKDYFKKLDASSDVTTQKNDEPASVEIPFGAVKIQTSIDIDRDSDEITSDTKSNGEINSTIPYCEMKANTSVEAYCGKQDRVSNISNEVGKMNEVTDIVAAEISVCSEPALLSNENNAIHRSSDETNVPRYCTNIIDDLNCSVAGDVRNLACINLNQVPPRLIEELNQERGSDSCLLAPNAKENMFNDDIIEDRNCSSTIDNMVSDDWDTDGKGEPITGSCAAIAENFAANLKEQRSSEGCSVGLFNSNAVETMQEKSSKGDLTGIENMYSVCTGMLSESKFDDVGKPGTNELKSVCRDNNTVLVDDHVAINEGKNHGDCPVIPFLNEQMHLVENNITGTPKCTIREPCQEEESEGGLLTLSGNEQSFDLEGNVIKVSKGTINVVNHNEVLYLKNNEFGSEIDQSVQTVTNIKQERSSNIFSFFPSTNGLTFASKDYGICNSKLEKLRQGRNSGDGPSHNEQSHDDENSVSRLSCTTLAEDKLQEAKTSCNGELCIAFGDNCTEQDADIVTDTVQEICFLSAGNQHTLTAKDNATGPFNGTMDELKQKMDSVESVLCLSSDAPMRSAEKNLHTAFTGSVQEEPRVKNTENSKKDDLGHDFSGHPGPNESVVSEFMWRNDEENGLRCDFADASQPVQASGFFPLYDTVSDKGESELFGETYGVTSGFEGLKSGGMENMEYNLLTSQVSSHSDESKIVSCDAIIPQGFDSSVCLEKGDLPFLPKNASRHHVPAVCVWCGREIRQEAFESEAQTSTMGFMCAECTARFKFLNHGYFFQHVNYYEVTLFLFAQAVEKFNRGLYISFPVLRFSMMQTRVWQTRILVSLMIYGSLMLMCATAAYSNTVSICPIESVTDSIFGFRDRNCVVSGVDESPLFPGFTEGDEVSLQKALNLVQKNSHEYVALLFYASWCPFSRTFRPSFSILSSLYPSIPHFAIEESSIRPSILSKYGVHGFPTLFLFNSTMRVCYHGSRTLGSLIAFYSDVTGIKTASLDKGSLDKIGRASHHEKHDAPEQESCPFSWARSPENLFREETYLALATTFVLLRLFYWTFPTMLAFAQFTWRRHMQNMRLESLLEHPRAYLNRAIQLFNSLNEPCKKSNLQEGAMNARAWASKSLATVSIGDASTSRGAPVCECR</sequence>
<dbReference type="Gene3D" id="3.40.30.10">
    <property type="entry name" value="Glutaredoxin"/>
    <property type="match status" value="1"/>
</dbReference>
<keyword evidence="1" id="KW-0862">Zinc</keyword>
<dbReference type="PANTHER" id="PTHR37701:SF13">
    <property type="entry name" value="C2H2-TYPE DOMAIN-CONTAINING PROTEIN"/>
    <property type="match status" value="1"/>
</dbReference>
<evidence type="ECO:0000313" key="7">
    <source>
        <dbReference type="Proteomes" id="UP001164929"/>
    </source>
</evidence>
<dbReference type="InterPro" id="IPR017956">
    <property type="entry name" value="AT_hook_DNA-bd_motif"/>
</dbReference>
<keyword evidence="7" id="KW-1185">Reference proteome</keyword>
<feature type="region of interest" description="Disordered" evidence="2">
    <location>
        <begin position="614"/>
        <end position="636"/>
    </location>
</feature>
<dbReference type="SMART" id="SM00355">
    <property type="entry name" value="ZnF_C2H2"/>
    <property type="match status" value="2"/>
</dbReference>
<evidence type="ECO:0000256" key="2">
    <source>
        <dbReference type="SAM" id="MobiDB-lite"/>
    </source>
</evidence>
<feature type="region of interest" description="Disordered" evidence="2">
    <location>
        <begin position="1516"/>
        <end position="1544"/>
    </location>
</feature>
<accession>A0AAD6QWY2</accession>
<gene>
    <name evidence="6" type="ORF">NC653_014052</name>
</gene>
<reference evidence="6" key="1">
    <citation type="journal article" date="2023" name="Mol. Ecol. Resour.">
        <title>Chromosome-level genome assembly of a triploid poplar Populus alba 'Berolinensis'.</title>
        <authorList>
            <person name="Chen S."/>
            <person name="Yu Y."/>
            <person name="Wang X."/>
            <person name="Wang S."/>
            <person name="Zhang T."/>
            <person name="Zhou Y."/>
            <person name="He R."/>
            <person name="Meng N."/>
            <person name="Wang Y."/>
            <person name="Liu W."/>
            <person name="Liu Z."/>
            <person name="Liu J."/>
            <person name="Guo Q."/>
            <person name="Huang H."/>
            <person name="Sederoff R.R."/>
            <person name="Wang G."/>
            <person name="Qu G."/>
            <person name="Chen S."/>
        </authorList>
    </citation>
    <scope>NUCLEOTIDE SEQUENCE</scope>
    <source>
        <strain evidence="6">SC-2020</strain>
    </source>
</reference>
<dbReference type="CDD" id="cd02999">
    <property type="entry name" value="PDI_a_ERp44_like"/>
    <property type="match status" value="1"/>
</dbReference>
<dbReference type="InterPro" id="IPR036249">
    <property type="entry name" value="Thioredoxin-like_sf"/>
</dbReference>
<dbReference type="Pfam" id="PF00085">
    <property type="entry name" value="Thioredoxin"/>
    <property type="match status" value="1"/>
</dbReference>
<feature type="domain" description="C2H2-type" evidence="4">
    <location>
        <begin position="918"/>
        <end position="945"/>
    </location>
</feature>
<dbReference type="PANTHER" id="PTHR37701">
    <property type="entry name" value="METHYL-CPG-BINDING DOMAIN-CONTAINING PROTEIN 8"/>
    <property type="match status" value="1"/>
</dbReference>
<proteinExistence type="predicted"/>
<dbReference type="EMBL" id="JAQIZT010000005">
    <property type="protein sequence ID" value="KAJ6997685.1"/>
    <property type="molecule type" value="Genomic_DNA"/>
</dbReference>